<evidence type="ECO:0000313" key="8">
    <source>
        <dbReference type="Proteomes" id="UP000694864"/>
    </source>
</evidence>
<name>A0ABM0Y521_CAMSA</name>
<dbReference type="GeneID" id="104772744"/>
<sequence length="206" mass="22446">MAEADTTTTSPPHIPESETSTTLPTTEKKEPNNETEKNPNPGTISLRIWPPTQKTRDAVVKRLTDTLSTESILSKRYGTLDSEEASSVAKSIEEEAHAVASAAVVGDDDGIEILKVYSKEISKHMLESMKAKKTSAPKAGDGNEEEETELAAGLGSVKLDENEVCIGGSSILVMFLELEKSAFLIFLTLIVFYSLLVLETWNLKPY</sequence>
<evidence type="ECO:0000256" key="1">
    <source>
        <dbReference type="ARBA" id="ARBA00004123"/>
    </source>
</evidence>
<organism evidence="8 9">
    <name type="scientific">Camelina sativa</name>
    <name type="common">False flax</name>
    <name type="synonym">Myagrum sativum</name>
    <dbReference type="NCBI Taxonomy" id="90675"/>
    <lineage>
        <taxon>Eukaryota</taxon>
        <taxon>Viridiplantae</taxon>
        <taxon>Streptophyta</taxon>
        <taxon>Embryophyta</taxon>
        <taxon>Tracheophyta</taxon>
        <taxon>Spermatophyta</taxon>
        <taxon>Magnoliopsida</taxon>
        <taxon>eudicotyledons</taxon>
        <taxon>Gunneridae</taxon>
        <taxon>Pentapetalae</taxon>
        <taxon>rosids</taxon>
        <taxon>malvids</taxon>
        <taxon>Brassicales</taxon>
        <taxon>Brassicaceae</taxon>
        <taxon>Camelineae</taxon>
        <taxon>Camelina</taxon>
    </lineage>
</organism>
<dbReference type="Pfam" id="PF13943">
    <property type="entry name" value="WPP"/>
    <property type="match status" value="1"/>
</dbReference>
<keyword evidence="6" id="KW-0812">Transmembrane</keyword>
<feature type="region of interest" description="Disordered" evidence="5">
    <location>
        <begin position="1"/>
        <end position="54"/>
    </location>
</feature>
<keyword evidence="3" id="KW-0963">Cytoplasm</keyword>
<evidence type="ECO:0000313" key="9">
    <source>
        <dbReference type="RefSeq" id="XP_010495626.1"/>
    </source>
</evidence>
<evidence type="ECO:0000259" key="7">
    <source>
        <dbReference type="Pfam" id="PF13943"/>
    </source>
</evidence>
<evidence type="ECO:0000256" key="2">
    <source>
        <dbReference type="ARBA" id="ARBA00004496"/>
    </source>
</evidence>
<dbReference type="Gene3D" id="1.10.246.200">
    <property type="entry name" value="WPP domain"/>
    <property type="match status" value="1"/>
</dbReference>
<keyword evidence="4" id="KW-0539">Nucleus</keyword>
<feature type="compositionally biased region" description="Polar residues" evidence="5">
    <location>
        <begin position="1"/>
        <end position="11"/>
    </location>
</feature>
<dbReference type="InterPro" id="IPR025265">
    <property type="entry name" value="WPP_dom"/>
</dbReference>
<feature type="transmembrane region" description="Helical" evidence="6">
    <location>
        <begin position="182"/>
        <end position="201"/>
    </location>
</feature>
<dbReference type="PANTHER" id="PTHR34362">
    <property type="entry name" value="WPP DOMAIN-CONTAINING PROTEIN 1-RELATED"/>
    <property type="match status" value="1"/>
</dbReference>
<feature type="domain" description="WPP" evidence="7">
    <location>
        <begin position="45"/>
        <end position="136"/>
    </location>
</feature>
<reference evidence="9" key="2">
    <citation type="submission" date="2025-08" db="UniProtKB">
        <authorList>
            <consortium name="RefSeq"/>
        </authorList>
    </citation>
    <scope>IDENTIFICATION</scope>
    <source>
        <tissue evidence="9">Leaf</tissue>
    </source>
</reference>
<dbReference type="Proteomes" id="UP000694864">
    <property type="component" value="Chromosome 20"/>
</dbReference>
<reference evidence="8" key="1">
    <citation type="journal article" date="2014" name="Nat. Commun.">
        <title>The emerging biofuel crop Camelina sativa retains a highly undifferentiated hexaploid genome structure.</title>
        <authorList>
            <person name="Kagale S."/>
            <person name="Koh C."/>
            <person name="Nixon J."/>
            <person name="Bollina V."/>
            <person name="Clarke W.E."/>
            <person name="Tuteja R."/>
            <person name="Spillane C."/>
            <person name="Robinson S.J."/>
            <person name="Links M.G."/>
            <person name="Clarke C."/>
            <person name="Higgins E.E."/>
            <person name="Huebert T."/>
            <person name="Sharpe A.G."/>
            <person name="Parkin I.A."/>
        </authorList>
    </citation>
    <scope>NUCLEOTIDE SEQUENCE [LARGE SCALE GENOMIC DNA]</scope>
    <source>
        <strain evidence="8">cv. DH55</strain>
    </source>
</reference>
<evidence type="ECO:0000256" key="6">
    <source>
        <dbReference type="SAM" id="Phobius"/>
    </source>
</evidence>
<keyword evidence="8" id="KW-1185">Reference proteome</keyword>
<evidence type="ECO:0000256" key="5">
    <source>
        <dbReference type="SAM" id="MobiDB-lite"/>
    </source>
</evidence>
<comment type="subcellular location">
    <subcellularLocation>
        <location evidence="2">Cytoplasm</location>
    </subcellularLocation>
    <subcellularLocation>
        <location evidence="1">Nucleus</location>
    </subcellularLocation>
</comment>
<keyword evidence="6" id="KW-0472">Membrane</keyword>
<evidence type="ECO:0000256" key="3">
    <source>
        <dbReference type="ARBA" id="ARBA00022490"/>
    </source>
</evidence>
<dbReference type="PANTHER" id="PTHR34362:SF1">
    <property type="entry name" value="WPP DOMAIN-CONTAINING PROTEIN 1-RELATED"/>
    <property type="match status" value="1"/>
</dbReference>
<gene>
    <name evidence="9" type="primary">LOC104772744</name>
</gene>
<dbReference type="InterPro" id="IPR038214">
    <property type="entry name" value="WPP_sf"/>
</dbReference>
<evidence type="ECO:0000256" key="4">
    <source>
        <dbReference type="ARBA" id="ARBA00023242"/>
    </source>
</evidence>
<dbReference type="InterPro" id="IPR044692">
    <property type="entry name" value="WPP1/2/3"/>
</dbReference>
<feature type="compositionally biased region" description="Basic and acidic residues" evidence="5">
    <location>
        <begin position="26"/>
        <end position="37"/>
    </location>
</feature>
<proteinExistence type="predicted"/>
<dbReference type="RefSeq" id="XP_010495626.1">
    <property type="nucleotide sequence ID" value="XM_010497324.2"/>
</dbReference>
<keyword evidence="6" id="KW-1133">Transmembrane helix</keyword>
<accession>A0ABM0Y521</accession>
<protein>
    <submittedName>
        <fullName evidence="9">WPP domain-containing protein 1-like</fullName>
    </submittedName>
</protein>